<keyword evidence="4" id="KW-0109">Calcium transport</keyword>
<feature type="transmembrane region" description="Helical" evidence="8">
    <location>
        <begin position="12"/>
        <end position="32"/>
    </location>
</feature>
<feature type="transmembrane region" description="Helical" evidence="8">
    <location>
        <begin position="44"/>
        <end position="63"/>
    </location>
</feature>
<evidence type="ECO:0000256" key="7">
    <source>
        <dbReference type="ARBA" id="ARBA00023136"/>
    </source>
</evidence>
<dbReference type="InterPro" id="IPR004481">
    <property type="entry name" value="K/Na/Ca-exchanger"/>
</dbReference>
<evidence type="ECO:0000256" key="3">
    <source>
        <dbReference type="ARBA" id="ARBA00022449"/>
    </source>
</evidence>
<evidence type="ECO:0000256" key="2">
    <source>
        <dbReference type="ARBA" id="ARBA00005364"/>
    </source>
</evidence>
<comment type="similarity">
    <text evidence="2">Belongs to the Ca(2+):cation antiporter (CaCA) (TC 2.A.19) family. SLC24A subfamily.</text>
</comment>
<organism evidence="10 11">
    <name type="scientific">Plutella xylostella</name>
    <name type="common">Diamondback moth</name>
    <name type="synonym">Plutella maculipennis</name>
    <dbReference type="NCBI Taxonomy" id="51655"/>
    <lineage>
        <taxon>Eukaryota</taxon>
        <taxon>Metazoa</taxon>
        <taxon>Ecdysozoa</taxon>
        <taxon>Arthropoda</taxon>
        <taxon>Hexapoda</taxon>
        <taxon>Insecta</taxon>
        <taxon>Pterygota</taxon>
        <taxon>Neoptera</taxon>
        <taxon>Endopterygota</taxon>
        <taxon>Lepidoptera</taxon>
        <taxon>Glossata</taxon>
        <taxon>Ditrysia</taxon>
        <taxon>Yponomeutoidea</taxon>
        <taxon>Plutellidae</taxon>
        <taxon>Plutella</taxon>
    </lineage>
</organism>
<gene>
    <name evidence="10" type="ORF">PLXY2_LOCUS16477</name>
</gene>
<keyword evidence="4" id="KW-0106">Calcium</keyword>
<keyword evidence="7 8" id="KW-0472">Membrane</keyword>
<dbReference type="GO" id="GO:0006874">
    <property type="term" value="P:intracellular calcium ion homeostasis"/>
    <property type="evidence" value="ECO:0007669"/>
    <property type="project" value="TreeGrafter"/>
</dbReference>
<dbReference type="Proteomes" id="UP000653454">
    <property type="component" value="Unassembled WGS sequence"/>
</dbReference>
<protein>
    <submittedName>
        <fullName evidence="10">(diamondback moth) hypothetical protein</fullName>
    </submittedName>
</protein>
<dbReference type="EMBL" id="CAJHNJ030000514">
    <property type="protein sequence ID" value="CAG9138224.1"/>
    <property type="molecule type" value="Genomic_DNA"/>
</dbReference>
<evidence type="ECO:0000256" key="8">
    <source>
        <dbReference type="SAM" id="Phobius"/>
    </source>
</evidence>
<keyword evidence="11" id="KW-1185">Reference proteome</keyword>
<evidence type="ECO:0000259" key="9">
    <source>
        <dbReference type="Pfam" id="PF01699"/>
    </source>
</evidence>
<keyword evidence="5 8" id="KW-0812">Transmembrane</keyword>
<dbReference type="Gene3D" id="1.20.1420.30">
    <property type="entry name" value="NCX, central ion-binding region"/>
    <property type="match status" value="1"/>
</dbReference>
<dbReference type="GO" id="GO:0008273">
    <property type="term" value="F:calcium, potassium:sodium antiporter activity"/>
    <property type="evidence" value="ECO:0007669"/>
    <property type="project" value="TreeGrafter"/>
</dbReference>
<evidence type="ECO:0000256" key="4">
    <source>
        <dbReference type="ARBA" id="ARBA00022568"/>
    </source>
</evidence>
<sequence length="161" mass="17798">MGISNSIGSNTFDILLCLGLPWLIKSLFYPATPDHHWVTINSSGISYSAISLLSTLFALYGCLALNKFSLDWRVGVTCAVIYLGFVILAALLELNVFFVVNLPCAQLFLLERKSVKTKTIRTQSTYAIRDGITRLMRTRRHLPALLIIHLLATVSEPISAG</sequence>
<proteinExistence type="inferred from homology"/>
<reference evidence="10" key="1">
    <citation type="submission" date="2020-11" db="EMBL/GenBank/DDBJ databases">
        <authorList>
            <person name="Whiteford S."/>
        </authorList>
    </citation>
    <scope>NUCLEOTIDE SEQUENCE</scope>
</reference>
<evidence type="ECO:0000256" key="1">
    <source>
        <dbReference type="ARBA" id="ARBA00004141"/>
    </source>
</evidence>
<keyword evidence="3" id="KW-0050">Antiport</keyword>
<dbReference type="Pfam" id="PF01699">
    <property type="entry name" value="Na_Ca_ex"/>
    <property type="match status" value="1"/>
</dbReference>
<comment type="caution">
    <text evidence="10">The sequence shown here is derived from an EMBL/GenBank/DDBJ whole genome shotgun (WGS) entry which is preliminary data.</text>
</comment>
<feature type="domain" description="Sodium/calcium exchanger membrane region" evidence="9">
    <location>
        <begin position="1"/>
        <end position="89"/>
    </location>
</feature>
<evidence type="ECO:0000313" key="10">
    <source>
        <dbReference type="EMBL" id="CAG9138224.1"/>
    </source>
</evidence>
<evidence type="ECO:0000313" key="11">
    <source>
        <dbReference type="Proteomes" id="UP000653454"/>
    </source>
</evidence>
<keyword evidence="4" id="KW-0406">Ion transport</keyword>
<dbReference type="PANTHER" id="PTHR10846:SF73">
    <property type="entry name" value="SODIUM_CALCIUM EXCHANGER MEMBRANE REGION DOMAIN-CONTAINING PROTEIN"/>
    <property type="match status" value="1"/>
</dbReference>
<keyword evidence="4" id="KW-0813">Transport</keyword>
<keyword evidence="6 8" id="KW-1133">Transmembrane helix</keyword>
<dbReference type="InterPro" id="IPR044880">
    <property type="entry name" value="NCX_ion-bd_dom_sf"/>
</dbReference>
<accession>A0A8S4GEE5</accession>
<dbReference type="AlphaFoldDB" id="A0A8S4GEE5"/>
<evidence type="ECO:0000256" key="6">
    <source>
        <dbReference type="ARBA" id="ARBA00022989"/>
    </source>
</evidence>
<evidence type="ECO:0000256" key="5">
    <source>
        <dbReference type="ARBA" id="ARBA00022692"/>
    </source>
</evidence>
<comment type="subcellular location">
    <subcellularLocation>
        <location evidence="1">Membrane</location>
        <topology evidence="1">Multi-pass membrane protein</topology>
    </subcellularLocation>
</comment>
<name>A0A8S4GEE5_PLUXY</name>
<dbReference type="GO" id="GO:0005262">
    <property type="term" value="F:calcium channel activity"/>
    <property type="evidence" value="ECO:0007669"/>
    <property type="project" value="TreeGrafter"/>
</dbReference>
<dbReference type="InterPro" id="IPR004837">
    <property type="entry name" value="NaCa_Exmemb"/>
</dbReference>
<feature type="non-terminal residue" evidence="10">
    <location>
        <position position="1"/>
    </location>
</feature>
<dbReference type="PANTHER" id="PTHR10846">
    <property type="entry name" value="SODIUM/POTASSIUM/CALCIUM EXCHANGER"/>
    <property type="match status" value="1"/>
</dbReference>
<dbReference type="GO" id="GO:0005886">
    <property type="term" value="C:plasma membrane"/>
    <property type="evidence" value="ECO:0007669"/>
    <property type="project" value="TreeGrafter"/>
</dbReference>